<evidence type="ECO:0000313" key="1">
    <source>
        <dbReference type="EMBL" id="QDH70151.1"/>
    </source>
</evidence>
<proteinExistence type="predicted"/>
<accession>A0A514BRY7</accession>
<sequence length="123" mass="12916">MMSNELTIEAVRLALSLQELKARVASANVANAGMPGASAMRTDFSGVYNALAAAARSNGPEAAAQLRHAEAQARSAHPISTGESIRMDEQIGDMSTAALKYQALSDALSRHFGLMRLAITGRS</sequence>
<gene>
    <name evidence="1" type="ORF">FKV23_08620</name>
</gene>
<keyword evidence="2" id="KW-1185">Reference proteome</keyword>
<dbReference type="EMBL" id="CP041242">
    <property type="protein sequence ID" value="QDH70151.1"/>
    <property type="molecule type" value="Genomic_DNA"/>
</dbReference>
<dbReference type="AlphaFoldDB" id="A0A514BRY7"/>
<organism evidence="1 2">
    <name type="scientific">Marilutibacter alkalisoli</name>
    <dbReference type="NCBI Taxonomy" id="2591633"/>
    <lineage>
        <taxon>Bacteria</taxon>
        <taxon>Pseudomonadati</taxon>
        <taxon>Pseudomonadota</taxon>
        <taxon>Gammaproteobacteria</taxon>
        <taxon>Lysobacterales</taxon>
        <taxon>Lysobacteraceae</taxon>
        <taxon>Marilutibacter</taxon>
    </lineage>
</organism>
<evidence type="ECO:0008006" key="3">
    <source>
        <dbReference type="Google" id="ProtNLM"/>
    </source>
</evidence>
<dbReference type="OrthoDB" id="6982538at2"/>
<name>A0A514BRY7_9GAMM</name>
<evidence type="ECO:0000313" key="2">
    <source>
        <dbReference type="Proteomes" id="UP000317199"/>
    </source>
</evidence>
<dbReference type="Proteomes" id="UP000317199">
    <property type="component" value="Chromosome"/>
</dbReference>
<reference evidence="1 2" key="1">
    <citation type="submission" date="2019-06" db="EMBL/GenBank/DDBJ databases">
        <title>Lysobacter alkalisoli sp. nov. isolated from saline-alkali soil.</title>
        <authorList>
            <person name="Sun J.-Q."/>
            <person name="Xu L."/>
        </authorList>
    </citation>
    <scope>NUCLEOTIDE SEQUENCE [LARGE SCALE GENOMIC DNA]</scope>
    <source>
        <strain evidence="1 2">SJ-36</strain>
    </source>
</reference>
<dbReference type="RefSeq" id="WP_141623487.1">
    <property type="nucleotide sequence ID" value="NZ_CP041242.1"/>
</dbReference>
<dbReference type="KEGG" id="lyj:FKV23_08620"/>
<protein>
    <recommendedName>
        <fullName evidence="3">Flagellar basal body rod protein FlgB</fullName>
    </recommendedName>
</protein>